<reference evidence="7 8" key="1">
    <citation type="submission" date="2017-04" db="EMBL/GenBank/DDBJ databases">
        <authorList>
            <person name="Afonso C.L."/>
            <person name="Miller P.J."/>
            <person name="Scott M.A."/>
            <person name="Spackman E."/>
            <person name="Goraichik I."/>
            <person name="Dimitrov K.M."/>
            <person name="Suarez D.L."/>
            <person name="Swayne D.E."/>
        </authorList>
    </citation>
    <scope>NUCLEOTIDE SEQUENCE [LARGE SCALE GENOMIC DNA]</scope>
    <source>
        <strain evidence="7 8">DSM 26133</strain>
    </source>
</reference>
<dbReference type="STRING" id="692418.SAMN04488029_1697"/>
<protein>
    <recommendedName>
        <fullName evidence="6">type II site-specific deoxyribonuclease</fullName>
        <ecNumber evidence="6">3.1.21.4</ecNumber>
    </recommendedName>
</protein>
<accession>A0A1W2GAY2</accession>
<dbReference type="AlphaFoldDB" id="A0A1W2GAY2"/>
<dbReference type="GO" id="GO:0009307">
    <property type="term" value="P:DNA restriction-modification system"/>
    <property type="evidence" value="ECO:0007669"/>
    <property type="project" value="InterPro"/>
</dbReference>
<name>A0A1W2GAY2_REIFA</name>
<dbReference type="EMBL" id="FWYF01000002">
    <property type="protein sequence ID" value="SMD33840.1"/>
    <property type="molecule type" value="Genomic_DNA"/>
</dbReference>
<sequence>MTEETRNKIETILESCVSRALERTANNKTHRPFHESLLTKELVNASSFERSFSTSFGQGRIEEISQLIAIDSGHESKRQKETRVNVFKGVIDEIERICSSLRSGEKAPNWNQEINKLQAYQKGDTEIRRVITDLWIKKDGIETFISIKTVKPNLDQTEIAKKDLLLLKAHDPDYQTYFGLFYNPGGPERKDYNWTIPSKIFNMKNDSVVLIGKDYWNRLGDSNTYKELLEVFAAVGQRTRKEILRLG</sequence>
<dbReference type="Proteomes" id="UP000192472">
    <property type="component" value="Unassembled WGS sequence"/>
</dbReference>
<evidence type="ECO:0000256" key="1">
    <source>
        <dbReference type="ARBA" id="ARBA00022722"/>
    </source>
</evidence>
<keyword evidence="4" id="KW-0378">Hydrolase</keyword>
<dbReference type="GO" id="GO:0003677">
    <property type="term" value="F:DNA binding"/>
    <property type="evidence" value="ECO:0007669"/>
    <property type="project" value="InterPro"/>
</dbReference>
<comment type="catalytic activity">
    <reaction evidence="5">
        <text>Endonucleolytic cleavage of DNA to give specific double-stranded fragments with terminal 5'-phosphates.</text>
        <dbReference type="EC" id="3.1.21.4"/>
    </reaction>
</comment>
<dbReference type="RefSeq" id="WP_084372250.1">
    <property type="nucleotide sequence ID" value="NZ_FWYF01000002.1"/>
</dbReference>
<evidence type="ECO:0000256" key="5">
    <source>
        <dbReference type="ARBA" id="ARBA00093760"/>
    </source>
</evidence>
<evidence type="ECO:0000256" key="3">
    <source>
        <dbReference type="ARBA" id="ARBA00022759"/>
    </source>
</evidence>
<keyword evidence="2" id="KW-0680">Restriction system</keyword>
<proteinExistence type="predicted"/>
<dbReference type="EC" id="3.1.21.4" evidence="6"/>
<organism evidence="7 8">
    <name type="scientific">Reichenbachiella faecimaris</name>
    <dbReference type="NCBI Taxonomy" id="692418"/>
    <lineage>
        <taxon>Bacteria</taxon>
        <taxon>Pseudomonadati</taxon>
        <taxon>Bacteroidota</taxon>
        <taxon>Cytophagia</taxon>
        <taxon>Cytophagales</taxon>
        <taxon>Reichenbachiellaceae</taxon>
        <taxon>Reichenbachiella</taxon>
    </lineage>
</organism>
<dbReference type="OrthoDB" id="9811075at2"/>
<dbReference type="GO" id="GO:0009036">
    <property type="term" value="F:type II site-specific deoxyribonuclease activity"/>
    <property type="evidence" value="ECO:0007669"/>
    <property type="project" value="InterPro"/>
</dbReference>
<evidence type="ECO:0000256" key="4">
    <source>
        <dbReference type="ARBA" id="ARBA00022801"/>
    </source>
</evidence>
<evidence type="ECO:0000313" key="8">
    <source>
        <dbReference type="Proteomes" id="UP000192472"/>
    </source>
</evidence>
<gene>
    <name evidence="7" type="ORF">SAMN04488029_1697</name>
</gene>
<dbReference type="InterPro" id="IPR019045">
    <property type="entry name" value="Restrct_endonuc_II_HinfI"/>
</dbReference>
<dbReference type="Pfam" id="PF09520">
    <property type="entry name" value="RE_TdeIII"/>
    <property type="match status" value="1"/>
</dbReference>
<keyword evidence="1" id="KW-0540">Nuclease</keyword>
<evidence type="ECO:0000256" key="6">
    <source>
        <dbReference type="ARBA" id="ARBA00093790"/>
    </source>
</evidence>
<keyword evidence="3 7" id="KW-0255">Endonuclease</keyword>
<evidence type="ECO:0000313" key="7">
    <source>
        <dbReference type="EMBL" id="SMD33840.1"/>
    </source>
</evidence>
<keyword evidence="8" id="KW-1185">Reference proteome</keyword>
<evidence type="ECO:0000256" key="2">
    <source>
        <dbReference type="ARBA" id="ARBA00022747"/>
    </source>
</evidence>